<dbReference type="EMBL" id="WWCX01000001">
    <property type="protein sequence ID" value="MYM92449.1"/>
    <property type="molecule type" value="Genomic_DNA"/>
</dbReference>
<accession>A0A845GIF4</accession>
<name>A0A845GIF4_9BURK</name>
<gene>
    <name evidence="1" type="ORF">GTP90_01080</name>
</gene>
<sequence length="80" mass="8859">MAVQPGQTVRVESIQRRLGGPRYPNRIGVVRERNALGRDSGGLWYVELQATTRAKARVTLFWGDELIPLAGCVQAGDHSR</sequence>
<protein>
    <submittedName>
        <fullName evidence="1">Uncharacterized protein</fullName>
    </submittedName>
</protein>
<proteinExistence type="predicted"/>
<dbReference type="Proteomes" id="UP000447355">
    <property type="component" value="Unassembled WGS sequence"/>
</dbReference>
<evidence type="ECO:0000313" key="2">
    <source>
        <dbReference type="Proteomes" id="UP000447355"/>
    </source>
</evidence>
<evidence type="ECO:0000313" key="1">
    <source>
        <dbReference type="EMBL" id="MYM92449.1"/>
    </source>
</evidence>
<dbReference type="AlphaFoldDB" id="A0A845GIF4"/>
<reference evidence="1" key="1">
    <citation type="submission" date="2019-12" db="EMBL/GenBank/DDBJ databases">
        <title>Novel species isolated from a subtropical stream in China.</title>
        <authorList>
            <person name="Lu H."/>
        </authorList>
    </citation>
    <scope>NUCLEOTIDE SEQUENCE [LARGE SCALE GENOMIC DNA]</scope>
    <source>
        <strain evidence="1">FT81W</strain>
    </source>
</reference>
<organism evidence="1 2">
    <name type="scientific">Duganella vulcania</name>
    <dbReference type="NCBI Taxonomy" id="2692166"/>
    <lineage>
        <taxon>Bacteria</taxon>
        <taxon>Pseudomonadati</taxon>
        <taxon>Pseudomonadota</taxon>
        <taxon>Betaproteobacteria</taxon>
        <taxon>Burkholderiales</taxon>
        <taxon>Oxalobacteraceae</taxon>
        <taxon>Telluria group</taxon>
        <taxon>Duganella</taxon>
    </lineage>
</organism>
<comment type="caution">
    <text evidence="1">The sequence shown here is derived from an EMBL/GenBank/DDBJ whole genome shotgun (WGS) entry which is preliminary data.</text>
</comment>